<accession>A0A7W9NIT3</accession>
<keyword evidence="6 7" id="KW-0067">ATP-binding</keyword>
<feature type="domain" description="Protein kinase" evidence="10">
    <location>
        <begin position="19"/>
        <end position="278"/>
    </location>
</feature>
<keyword evidence="2 11" id="KW-0723">Serine/threonine-protein kinase</keyword>
<reference evidence="11 12" key="1">
    <citation type="submission" date="2020-08" db="EMBL/GenBank/DDBJ databases">
        <title>Sequencing the genomes of 1000 actinobacteria strains.</title>
        <authorList>
            <person name="Klenk H.-P."/>
        </authorList>
    </citation>
    <scope>NUCLEOTIDE SEQUENCE [LARGE SCALE GENOMIC DNA]</scope>
    <source>
        <strain evidence="11 12">DSM 43851</strain>
    </source>
</reference>
<dbReference type="EC" id="2.7.11.1" evidence="1"/>
<evidence type="ECO:0000256" key="8">
    <source>
        <dbReference type="SAM" id="MobiDB-lite"/>
    </source>
</evidence>
<dbReference type="CDD" id="cd14014">
    <property type="entry name" value="STKc_PknB_like"/>
    <property type="match status" value="1"/>
</dbReference>
<sequence length="568" mass="59636">MSTPETPQPARSRVIAGRYRLEHVLGNGSMGTVWAAYDEFLQRKVAVKEVLLPPGIPAGEADALRERTLREARAIAVLSHPNVVTLHDIARQDGEPFVVMELVPSRSLAEVVRQQGPLNTQQTAAVADAVAAGLEAAHRAGITHRDVKPGNVLVGDSGQIKLTDFGIARNVAENTMTSTGIMLGSPAYIAPEVASGQEVTPAADLWSLGATLFAVVEGVPPYDADDDPLATVTEVVHGDVPKPTSAGELEPVITGLMVKDPDARMTLAEVRRRLRPLLPEPGTVLFPAPNPDAPPVTPPKPRRPAGSLSKQFAPPKTPIAPTDTPLASDPGPLPFMVTGSTPAPGPKPRRRRGKLGTAVLALVAAVIVVVSMAGGFVLTRYLGGQVLLPTAVAFGGTPSTSPTSTTTAKVPTTRVHGKAVPTTGDSGGDFSLDVPPDWQQFSQNRPPTDSLPARAQVFFISKDGTQELSVQRFPKFTKVDAYVNAVKALPKVTVQPLTPISVPGFSGGQQIEYAQDTGGSAPPHTIAMVLVKGNDLWVVGVKAPVGSDADAAAKRLFAQISQQFQVAD</sequence>
<dbReference type="Pfam" id="PF00069">
    <property type="entry name" value="Pkinase"/>
    <property type="match status" value="1"/>
</dbReference>
<dbReference type="GO" id="GO:0004674">
    <property type="term" value="F:protein serine/threonine kinase activity"/>
    <property type="evidence" value="ECO:0007669"/>
    <property type="project" value="UniProtKB-KW"/>
</dbReference>
<keyword evidence="9" id="KW-1133">Transmembrane helix</keyword>
<dbReference type="EMBL" id="JACHIR010000001">
    <property type="protein sequence ID" value="MBB5893468.1"/>
    <property type="molecule type" value="Genomic_DNA"/>
</dbReference>
<evidence type="ECO:0000259" key="10">
    <source>
        <dbReference type="PROSITE" id="PS50011"/>
    </source>
</evidence>
<evidence type="ECO:0000256" key="5">
    <source>
        <dbReference type="ARBA" id="ARBA00022777"/>
    </source>
</evidence>
<dbReference type="InterPro" id="IPR000719">
    <property type="entry name" value="Prot_kinase_dom"/>
</dbReference>
<dbReference type="InterPro" id="IPR011009">
    <property type="entry name" value="Kinase-like_dom_sf"/>
</dbReference>
<dbReference type="RefSeq" id="WP_184864793.1">
    <property type="nucleotide sequence ID" value="NZ_BAAAWY010000018.1"/>
</dbReference>
<dbReference type="PROSITE" id="PS00107">
    <property type="entry name" value="PROTEIN_KINASE_ATP"/>
    <property type="match status" value="1"/>
</dbReference>
<organism evidence="11 12">
    <name type="scientific">Kutzneria kofuensis</name>
    <dbReference type="NCBI Taxonomy" id="103725"/>
    <lineage>
        <taxon>Bacteria</taxon>
        <taxon>Bacillati</taxon>
        <taxon>Actinomycetota</taxon>
        <taxon>Actinomycetes</taxon>
        <taxon>Pseudonocardiales</taxon>
        <taxon>Pseudonocardiaceae</taxon>
        <taxon>Kutzneria</taxon>
    </lineage>
</organism>
<protein>
    <recommendedName>
        <fullName evidence="1">non-specific serine/threonine protein kinase</fullName>
        <ecNumber evidence="1">2.7.11.1</ecNumber>
    </recommendedName>
</protein>
<evidence type="ECO:0000256" key="7">
    <source>
        <dbReference type="PROSITE-ProRule" id="PRU10141"/>
    </source>
</evidence>
<keyword evidence="5 11" id="KW-0418">Kinase</keyword>
<feature type="transmembrane region" description="Helical" evidence="9">
    <location>
        <begin position="355"/>
        <end position="378"/>
    </location>
</feature>
<dbReference type="PROSITE" id="PS00108">
    <property type="entry name" value="PROTEIN_KINASE_ST"/>
    <property type="match status" value="1"/>
</dbReference>
<dbReference type="GO" id="GO:0005524">
    <property type="term" value="F:ATP binding"/>
    <property type="evidence" value="ECO:0007669"/>
    <property type="project" value="UniProtKB-UniRule"/>
</dbReference>
<comment type="caution">
    <text evidence="11">The sequence shown here is derived from an EMBL/GenBank/DDBJ whole genome shotgun (WGS) entry which is preliminary data.</text>
</comment>
<keyword evidence="4 7" id="KW-0547">Nucleotide-binding</keyword>
<dbReference type="PROSITE" id="PS50011">
    <property type="entry name" value="PROTEIN_KINASE_DOM"/>
    <property type="match status" value="1"/>
</dbReference>
<dbReference type="PANTHER" id="PTHR43289">
    <property type="entry name" value="MITOGEN-ACTIVATED PROTEIN KINASE KINASE KINASE 20-RELATED"/>
    <property type="match status" value="1"/>
</dbReference>
<evidence type="ECO:0000256" key="3">
    <source>
        <dbReference type="ARBA" id="ARBA00022679"/>
    </source>
</evidence>
<dbReference type="Gene3D" id="1.10.510.10">
    <property type="entry name" value="Transferase(Phosphotransferase) domain 1"/>
    <property type="match status" value="1"/>
</dbReference>
<gene>
    <name evidence="11" type="ORF">BJ998_004664</name>
</gene>
<dbReference type="AlphaFoldDB" id="A0A7W9NIT3"/>
<evidence type="ECO:0000313" key="11">
    <source>
        <dbReference type="EMBL" id="MBB5893468.1"/>
    </source>
</evidence>
<evidence type="ECO:0000256" key="9">
    <source>
        <dbReference type="SAM" id="Phobius"/>
    </source>
</evidence>
<feature type="compositionally biased region" description="Pro residues" evidence="8">
    <location>
        <begin position="288"/>
        <end position="299"/>
    </location>
</feature>
<feature type="region of interest" description="Disordered" evidence="8">
    <location>
        <begin position="281"/>
        <end position="351"/>
    </location>
</feature>
<dbReference type="SMART" id="SM00220">
    <property type="entry name" value="S_TKc"/>
    <property type="match status" value="1"/>
</dbReference>
<feature type="compositionally biased region" description="Low complexity" evidence="8">
    <location>
        <begin position="397"/>
        <end position="413"/>
    </location>
</feature>
<evidence type="ECO:0000256" key="2">
    <source>
        <dbReference type="ARBA" id="ARBA00022527"/>
    </source>
</evidence>
<dbReference type="SUPFAM" id="SSF56112">
    <property type="entry name" value="Protein kinase-like (PK-like)"/>
    <property type="match status" value="1"/>
</dbReference>
<keyword evidence="9" id="KW-0472">Membrane</keyword>
<evidence type="ECO:0000313" key="12">
    <source>
        <dbReference type="Proteomes" id="UP000585638"/>
    </source>
</evidence>
<dbReference type="InterPro" id="IPR008271">
    <property type="entry name" value="Ser/Thr_kinase_AS"/>
</dbReference>
<name>A0A7W9NIT3_9PSEU</name>
<evidence type="ECO:0000256" key="6">
    <source>
        <dbReference type="ARBA" id="ARBA00022840"/>
    </source>
</evidence>
<keyword evidence="12" id="KW-1185">Reference proteome</keyword>
<dbReference type="PANTHER" id="PTHR43289:SF6">
    <property type="entry name" value="SERINE_THREONINE-PROTEIN KINASE NEKL-3"/>
    <property type="match status" value="1"/>
</dbReference>
<keyword evidence="3" id="KW-0808">Transferase</keyword>
<dbReference type="Gene3D" id="3.30.200.20">
    <property type="entry name" value="Phosphorylase Kinase, domain 1"/>
    <property type="match status" value="1"/>
</dbReference>
<feature type="binding site" evidence="7">
    <location>
        <position position="48"/>
    </location>
    <ligand>
        <name>ATP</name>
        <dbReference type="ChEBI" id="CHEBI:30616"/>
    </ligand>
</feature>
<evidence type="ECO:0000256" key="1">
    <source>
        <dbReference type="ARBA" id="ARBA00012513"/>
    </source>
</evidence>
<proteinExistence type="predicted"/>
<evidence type="ECO:0000256" key="4">
    <source>
        <dbReference type="ARBA" id="ARBA00022741"/>
    </source>
</evidence>
<dbReference type="Proteomes" id="UP000585638">
    <property type="component" value="Unassembled WGS sequence"/>
</dbReference>
<keyword evidence="9" id="KW-0812">Transmembrane</keyword>
<feature type="region of interest" description="Disordered" evidence="8">
    <location>
        <begin position="397"/>
        <end position="429"/>
    </location>
</feature>
<dbReference type="InterPro" id="IPR017441">
    <property type="entry name" value="Protein_kinase_ATP_BS"/>
</dbReference>